<protein>
    <submittedName>
        <fullName evidence="2">Uncharacterized protein</fullName>
    </submittedName>
</protein>
<sequence>MNADGTADSQAWEGLPQTAHSAFTPLGQIEQATKLAAGLKQPRTGWRRAVAVMGEVLIVLTAVAVVVAGVLGIVQQ</sequence>
<dbReference type="Proteomes" id="UP000578112">
    <property type="component" value="Unassembled WGS sequence"/>
</dbReference>
<comment type="caution">
    <text evidence="2">The sequence shown here is derived from an EMBL/GenBank/DDBJ whole genome shotgun (WGS) entry which is preliminary data.</text>
</comment>
<keyword evidence="1" id="KW-1133">Transmembrane helix</keyword>
<dbReference type="RefSeq" id="WP_184998514.1">
    <property type="nucleotide sequence ID" value="NZ_BOMK01000067.1"/>
</dbReference>
<gene>
    <name evidence="2" type="ORF">BJ971_008070</name>
</gene>
<feature type="transmembrane region" description="Helical" evidence="1">
    <location>
        <begin position="49"/>
        <end position="74"/>
    </location>
</feature>
<proteinExistence type="predicted"/>
<reference evidence="2 3" key="1">
    <citation type="submission" date="2020-08" db="EMBL/GenBank/DDBJ databases">
        <title>Sequencing the genomes of 1000 actinobacteria strains.</title>
        <authorList>
            <person name="Klenk H.-P."/>
        </authorList>
    </citation>
    <scope>NUCLEOTIDE SEQUENCE [LARGE SCALE GENOMIC DNA]</scope>
    <source>
        <strain evidence="2 3">DSM 43149</strain>
    </source>
</reference>
<name>A0A7W7I6V4_9ACTN</name>
<organism evidence="2 3">
    <name type="scientific">Actinoplanes digitatis</name>
    <dbReference type="NCBI Taxonomy" id="1868"/>
    <lineage>
        <taxon>Bacteria</taxon>
        <taxon>Bacillati</taxon>
        <taxon>Actinomycetota</taxon>
        <taxon>Actinomycetes</taxon>
        <taxon>Micromonosporales</taxon>
        <taxon>Micromonosporaceae</taxon>
        <taxon>Actinoplanes</taxon>
    </lineage>
</organism>
<evidence type="ECO:0000313" key="3">
    <source>
        <dbReference type="Proteomes" id="UP000578112"/>
    </source>
</evidence>
<dbReference type="EMBL" id="JACHNH010000001">
    <property type="protein sequence ID" value="MBB4767514.1"/>
    <property type="molecule type" value="Genomic_DNA"/>
</dbReference>
<keyword evidence="1" id="KW-0812">Transmembrane</keyword>
<accession>A0A7W7I6V4</accession>
<evidence type="ECO:0000256" key="1">
    <source>
        <dbReference type="SAM" id="Phobius"/>
    </source>
</evidence>
<keyword evidence="3" id="KW-1185">Reference proteome</keyword>
<keyword evidence="1" id="KW-0472">Membrane</keyword>
<evidence type="ECO:0000313" key="2">
    <source>
        <dbReference type="EMBL" id="MBB4767514.1"/>
    </source>
</evidence>
<dbReference type="AlphaFoldDB" id="A0A7W7I6V4"/>